<organism evidence="2 3">
    <name type="scientific">Escherichia coli</name>
    <dbReference type="NCBI Taxonomy" id="562"/>
    <lineage>
        <taxon>Bacteria</taxon>
        <taxon>Pseudomonadati</taxon>
        <taxon>Pseudomonadota</taxon>
        <taxon>Gammaproteobacteria</taxon>
        <taxon>Enterobacterales</taxon>
        <taxon>Enterobacteriaceae</taxon>
        <taxon>Escherichia</taxon>
    </lineage>
</organism>
<comment type="caution">
    <text evidence="2">The sequence shown here is derived from an EMBL/GenBank/DDBJ whole genome shotgun (WGS) entry which is preliminary data.</text>
</comment>
<dbReference type="InterPro" id="IPR050263">
    <property type="entry name" value="Bact_Fimbrial_Adh_Pro"/>
</dbReference>
<dbReference type="GO" id="GO:0009289">
    <property type="term" value="C:pilus"/>
    <property type="evidence" value="ECO:0007669"/>
    <property type="project" value="InterPro"/>
</dbReference>
<evidence type="ECO:0000313" key="2">
    <source>
        <dbReference type="EMBL" id="TJQ17737.1"/>
    </source>
</evidence>
<name>A0A0L7AM67_ECOLX</name>
<dbReference type="GO" id="GO:0043709">
    <property type="term" value="P:cell adhesion involved in single-species biofilm formation"/>
    <property type="evidence" value="ECO:0007669"/>
    <property type="project" value="TreeGrafter"/>
</dbReference>
<dbReference type="InterPro" id="IPR008966">
    <property type="entry name" value="Adhesion_dom_sf"/>
</dbReference>
<dbReference type="Pfam" id="PF00419">
    <property type="entry name" value="Fimbrial"/>
    <property type="match status" value="1"/>
</dbReference>
<feature type="domain" description="Fimbrial-type adhesion" evidence="1">
    <location>
        <begin position="28"/>
        <end position="189"/>
    </location>
</feature>
<dbReference type="EMBL" id="RRGJ01000004">
    <property type="protein sequence ID" value="TJQ17737.1"/>
    <property type="molecule type" value="Genomic_DNA"/>
</dbReference>
<dbReference type="PANTHER" id="PTHR33420">
    <property type="entry name" value="FIMBRIAL SUBUNIT ELFA-RELATED"/>
    <property type="match status" value="1"/>
</dbReference>
<dbReference type="SUPFAM" id="SSF49401">
    <property type="entry name" value="Bacterial adhesins"/>
    <property type="match status" value="1"/>
</dbReference>
<dbReference type="InterPro" id="IPR000259">
    <property type="entry name" value="Adhesion_dom_fimbrial"/>
</dbReference>
<accession>A0A0L7AM67</accession>
<sequence length="190" mass="20615">MRTFLLPPLLLLTSLCLRPALATDLSVNFTATIKETTCAMTLNALNGANISGDATANNYYLDLPDMGVSDIVNKSSMSEANFKILPSNCNNYISSMSMTLNGAVSGYTDSLIANDQTVSGHTNYVGLGIKRMNANENLRFKLNGSQRVTWTSDEISNGLDLTAMLRQTTTANPITTGQFQAKVTFVFTYE</sequence>
<dbReference type="AlphaFoldDB" id="A0A0L7AM67"/>
<protein>
    <submittedName>
        <fullName evidence="2">Fimbrial protein</fullName>
    </submittedName>
</protein>
<proteinExistence type="predicted"/>
<dbReference type="RefSeq" id="WP_001258736.1">
    <property type="nucleotide sequence ID" value="NZ_CP169309.1"/>
</dbReference>
<evidence type="ECO:0000313" key="3">
    <source>
        <dbReference type="Proteomes" id="UP000309937"/>
    </source>
</evidence>
<dbReference type="InterPro" id="IPR036937">
    <property type="entry name" value="Adhesion_dom_fimbrial_sf"/>
</dbReference>
<evidence type="ECO:0000259" key="1">
    <source>
        <dbReference type="Pfam" id="PF00419"/>
    </source>
</evidence>
<gene>
    <name evidence="2" type="ORF">C9Z68_04625</name>
</gene>
<dbReference type="Gene3D" id="2.60.40.1090">
    <property type="entry name" value="Fimbrial-type adhesion domain"/>
    <property type="match status" value="1"/>
</dbReference>
<dbReference type="PANTHER" id="PTHR33420:SF33">
    <property type="entry name" value="MINOR FIMBRIAL SUBUNIT"/>
    <property type="match status" value="1"/>
</dbReference>
<dbReference type="Proteomes" id="UP000309937">
    <property type="component" value="Unassembled WGS sequence"/>
</dbReference>
<reference evidence="2 3" key="1">
    <citation type="submission" date="2018-12" db="EMBL/GenBank/DDBJ databases">
        <title>Food and Water Safety Consortium.</title>
        <authorList>
            <person name="Tyson S."/>
            <person name="Peterson C.-L."/>
            <person name="Olson A."/>
            <person name="Tyler S."/>
            <person name="Cabral J."/>
            <person name="Lynch T."/>
            <person name="Knox N."/>
            <person name="Van Domselaar G."/>
            <person name="Graham M."/>
        </authorList>
    </citation>
    <scope>NUCLEOTIDE SEQUENCE [LARGE SCALE GENOMIC DNA]</scope>
    <source>
        <strain evidence="2 3">FWSEC0118</strain>
    </source>
</reference>